<evidence type="ECO:0000313" key="1">
    <source>
        <dbReference type="EMBL" id="MBB5219830.1"/>
    </source>
</evidence>
<dbReference type="SUPFAM" id="SSF143880">
    <property type="entry name" value="NE0471 N-terminal domain-like"/>
    <property type="match status" value="1"/>
</dbReference>
<dbReference type="AlphaFoldDB" id="A0A840SGH0"/>
<sequence>MPNTVEYYISKGFDSKAASYFASGRRKPVNVVPQDSFRLIITFDNNEKRLLDMSSYIQKGNVYYILSDKSIFNRCYIDSDGSVCWDKDPNIDSEKDWSNKIDIGADNCYLESKALC</sequence>
<organism evidence="1 2">
    <name type="scientific">Treponema rectale</name>
    <dbReference type="NCBI Taxonomy" id="744512"/>
    <lineage>
        <taxon>Bacteria</taxon>
        <taxon>Pseudomonadati</taxon>
        <taxon>Spirochaetota</taxon>
        <taxon>Spirochaetia</taxon>
        <taxon>Spirochaetales</taxon>
        <taxon>Treponemataceae</taxon>
        <taxon>Treponema</taxon>
    </lineage>
</organism>
<dbReference type="Gene3D" id="3.30.2020.10">
    <property type="entry name" value="NE0471-like N-terminal domain"/>
    <property type="match status" value="1"/>
</dbReference>
<protein>
    <recommendedName>
        <fullName evidence="3">DUF2442 domain-containing protein</fullName>
    </recommendedName>
</protein>
<evidence type="ECO:0008006" key="3">
    <source>
        <dbReference type="Google" id="ProtNLM"/>
    </source>
</evidence>
<accession>A0A840SGH0</accession>
<dbReference type="RefSeq" id="WP_184653333.1">
    <property type="nucleotide sequence ID" value="NZ_JACHFR010000004.1"/>
</dbReference>
<reference evidence="1 2" key="1">
    <citation type="submission" date="2020-08" db="EMBL/GenBank/DDBJ databases">
        <title>Genomic Encyclopedia of Type Strains, Phase IV (KMG-IV): sequencing the most valuable type-strain genomes for metagenomic binning, comparative biology and taxonomic classification.</title>
        <authorList>
            <person name="Goeker M."/>
        </authorList>
    </citation>
    <scope>NUCLEOTIDE SEQUENCE [LARGE SCALE GENOMIC DNA]</scope>
    <source>
        <strain evidence="1 2">DSM 103679</strain>
    </source>
</reference>
<gene>
    <name evidence="1" type="ORF">HNP77_002219</name>
</gene>
<dbReference type="Pfam" id="PF10387">
    <property type="entry name" value="DUF2442"/>
    <property type="match status" value="1"/>
</dbReference>
<dbReference type="InterPro" id="IPR036782">
    <property type="entry name" value="NE0471-like_N"/>
</dbReference>
<name>A0A840SGH0_9SPIR</name>
<keyword evidence="2" id="KW-1185">Reference proteome</keyword>
<dbReference type="Proteomes" id="UP000578697">
    <property type="component" value="Unassembled WGS sequence"/>
</dbReference>
<dbReference type="InterPro" id="IPR018841">
    <property type="entry name" value="DUF2442"/>
</dbReference>
<comment type="caution">
    <text evidence="1">The sequence shown here is derived from an EMBL/GenBank/DDBJ whole genome shotgun (WGS) entry which is preliminary data.</text>
</comment>
<dbReference type="EMBL" id="JACHFR010000004">
    <property type="protein sequence ID" value="MBB5219830.1"/>
    <property type="molecule type" value="Genomic_DNA"/>
</dbReference>
<evidence type="ECO:0000313" key="2">
    <source>
        <dbReference type="Proteomes" id="UP000578697"/>
    </source>
</evidence>
<proteinExistence type="predicted"/>